<dbReference type="AlphaFoldDB" id="L5M461"/>
<protein>
    <submittedName>
        <fullName evidence="2">Folate receptor alpha</fullName>
    </submittedName>
</protein>
<proteinExistence type="predicted"/>
<accession>L5M461</accession>
<gene>
    <name evidence="2" type="ORF">MDA_GLEAN10000545</name>
</gene>
<evidence type="ECO:0000256" key="1">
    <source>
        <dbReference type="SAM" id="SignalP"/>
    </source>
</evidence>
<keyword evidence="1" id="KW-0732">Signal</keyword>
<keyword evidence="2" id="KW-0675">Receptor</keyword>
<reference evidence="3" key="1">
    <citation type="journal article" date="2013" name="Science">
        <title>Comparative analysis of bat genomes provides insight into the evolution of flight and immunity.</title>
        <authorList>
            <person name="Zhang G."/>
            <person name="Cowled C."/>
            <person name="Shi Z."/>
            <person name="Huang Z."/>
            <person name="Bishop-Lilly K.A."/>
            <person name="Fang X."/>
            <person name="Wynne J.W."/>
            <person name="Xiong Z."/>
            <person name="Baker M.L."/>
            <person name="Zhao W."/>
            <person name="Tachedjian M."/>
            <person name="Zhu Y."/>
            <person name="Zhou P."/>
            <person name="Jiang X."/>
            <person name="Ng J."/>
            <person name="Yang L."/>
            <person name="Wu L."/>
            <person name="Xiao J."/>
            <person name="Feng Y."/>
            <person name="Chen Y."/>
            <person name="Sun X."/>
            <person name="Zhang Y."/>
            <person name="Marsh G.A."/>
            <person name="Crameri G."/>
            <person name="Broder C.C."/>
            <person name="Frey K.G."/>
            <person name="Wang L.F."/>
            <person name="Wang J."/>
        </authorList>
    </citation>
    <scope>NUCLEOTIDE SEQUENCE [LARGE SCALE GENOMIC DNA]</scope>
</reference>
<evidence type="ECO:0000313" key="2">
    <source>
        <dbReference type="EMBL" id="ELK32478.1"/>
    </source>
</evidence>
<feature type="signal peptide" evidence="1">
    <location>
        <begin position="1"/>
        <end position="21"/>
    </location>
</feature>
<dbReference type="Proteomes" id="UP000010556">
    <property type="component" value="Unassembled WGS sequence"/>
</dbReference>
<name>L5M461_MYODS</name>
<organism evidence="2 3">
    <name type="scientific">Myotis davidii</name>
    <name type="common">David's myotis</name>
    <dbReference type="NCBI Taxonomy" id="225400"/>
    <lineage>
        <taxon>Eukaryota</taxon>
        <taxon>Metazoa</taxon>
        <taxon>Chordata</taxon>
        <taxon>Craniata</taxon>
        <taxon>Vertebrata</taxon>
        <taxon>Euteleostomi</taxon>
        <taxon>Mammalia</taxon>
        <taxon>Eutheria</taxon>
        <taxon>Laurasiatheria</taxon>
        <taxon>Chiroptera</taxon>
        <taxon>Yangochiroptera</taxon>
        <taxon>Vespertilionidae</taxon>
        <taxon>Myotis</taxon>
    </lineage>
</organism>
<dbReference type="EMBL" id="KB105272">
    <property type="protein sequence ID" value="ELK32478.1"/>
    <property type="molecule type" value="Genomic_DNA"/>
</dbReference>
<sequence>MARTMTTQLWLLLVWGAEVWAAGPRTELLIVCMNAKHHKEKPSPEDKLHEQVDRGGGGVVCGEELTQLKKSRK</sequence>
<feature type="chain" id="PRO_5003970916" evidence="1">
    <location>
        <begin position="22"/>
        <end position="73"/>
    </location>
</feature>
<keyword evidence="3" id="KW-1185">Reference proteome</keyword>
<evidence type="ECO:0000313" key="3">
    <source>
        <dbReference type="Proteomes" id="UP000010556"/>
    </source>
</evidence>